<dbReference type="PANTHER" id="PTHR45674">
    <property type="entry name" value="DNA LIGASE 1/3 FAMILY MEMBER"/>
    <property type="match status" value="1"/>
</dbReference>
<name>A0A5N8V7X2_9ACTN</name>
<dbReference type="PANTHER" id="PTHR45674:SF4">
    <property type="entry name" value="DNA LIGASE 1"/>
    <property type="match status" value="1"/>
</dbReference>
<dbReference type="GO" id="GO:0003910">
    <property type="term" value="F:DNA ligase (ATP) activity"/>
    <property type="evidence" value="ECO:0007669"/>
    <property type="project" value="InterPro"/>
</dbReference>
<dbReference type="Gene3D" id="3.30.470.30">
    <property type="entry name" value="DNA ligase/mRNA capping enzyme"/>
    <property type="match status" value="1"/>
</dbReference>
<dbReference type="AlphaFoldDB" id="A0A5N8V7X2"/>
<keyword evidence="2 4" id="KW-0436">Ligase</keyword>
<dbReference type="PROSITE" id="PS50160">
    <property type="entry name" value="DNA_LIGASE_A3"/>
    <property type="match status" value="1"/>
</dbReference>
<dbReference type="GO" id="GO:0005524">
    <property type="term" value="F:ATP binding"/>
    <property type="evidence" value="ECO:0007669"/>
    <property type="project" value="InterPro"/>
</dbReference>
<comment type="caution">
    <text evidence="4">The sequence shown here is derived from an EMBL/GenBank/DDBJ whole genome shotgun (WGS) entry which is preliminary data.</text>
</comment>
<dbReference type="Proteomes" id="UP000325849">
    <property type="component" value="Unassembled WGS sequence"/>
</dbReference>
<protein>
    <submittedName>
        <fullName evidence="4">DNA ligase</fullName>
    </submittedName>
</protein>
<dbReference type="InterPro" id="IPR012310">
    <property type="entry name" value="DNA_ligase_ATP-dep_cent"/>
</dbReference>
<gene>
    <name evidence="4" type="ORF">FNH09_08365</name>
</gene>
<evidence type="ECO:0000313" key="4">
    <source>
        <dbReference type="EMBL" id="MPY31313.1"/>
    </source>
</evidence>
<dbReference type="Gene3D" id="3.30.1490.70">
    <property type="match status" value="1"/>
</dbReference>
<dbReference type="GO" id="GO:0006281">
    <property type="term" value="P:DNA repair"/>
    <property type="evidence" value="ECO:0007669"/>
    <property type="project" value="InterPro"/>
</dbReference>
<evidence type="ECO:0000259" key="3">
    <source>
        <dbReference type="PROSITE" id="PS50160"/>
    </source>
</evidence>
<keyword evidence="5" id="KW-1185">Reference proteome</keyword>
<dbReference type="InterPro" id="IPR050191">
    <property type="entry name" value="ATP-dep_DNA_ligase"/>
</dbReference>
<sequence length="290" mass="30813">MEFPVDVALAQLAPALPTGPGWWYEIKLDGHRTVLWRTADTVRLQARSGRKVTSSWMDIALAGMELPPGVVLDGEAVVVVDGRISFGAAQSRAASSPARARQLSETHPALFIVWDVLAVSGRDLRGRPYVERRAVMFDVIGALPSPSAIQAVSATDDPEVAQAWYDSLQDTGVEGVVAKLGSSTYRAGRSSSWRKVRHAETVDAEVVGYTGTPMRPRSLAVRLPDGRTSLSQRLSAPLSAQVAVHLVAVLAGGRGRTSAGDAYSAVGSGLVVEVLAGTTRHAVVTVTRIR</sequence>
<dbReference type="EMBL" id="VJZD01000023">
    <property type="protein sequence ID" value="MPY31313.1"/>
    <property type="molecule type" value="Genomic_DNA"/>
</dbReference>
<evidence type="ECO:0000313" key="5">
    <source>
        <dbReference type="Proteomes" id="UP000325849"/>
    </source>
</evidence>
<reference evidence="4 5" key="1">
    <citation type="submission" date="2019-07" db="EMBL/GenBank/DDBJ databases">
        <title>New species of Amycolatopsis and Streptomyces.</title>
        <authorList>
            <person name="Duangmal K."/>
            <person name="Teo W.F.A."/>
            <person name="Lipun K."/>
        </authorList>
    </citation>
    <scope>NUCLEOTIDE SEQUENCE [LARGE SCALE GENOMIC DNA]</scope>
    <source>
        <strain evidence="4 5">NBRC 109810</strain>
    </source>
</reference>
<accession>A0A5N8V7X2</accession>
<evidence type="ECO:0000256" key="2">
    <source>
        <dbReference type="ARBA" id="ARBA00022598"/>
    </source>
</evidence>
<dbReference type="GO" id="GO:0006310">
    <property type="term" value="P:DNA recombination"/>
    <property type="evidence" value="ECO:0007669"/>
    <property type="project" value="InterPro"/>
</dbReference>
<evidence type="ECO:0000256" key="1">
    <source>
        <dbReference type="ARBA" id="ARBA00007572"/>
    </source>
</evidence>
<dbReference type="Pfam" id="PF01068">
    <property type="entry name" value="DNA_ligase_A_M"/>
    <property type="match status" value="1"/>
</dbReference>
<feature type="domain" description="ATP-dependent DNA ligase family profile" evidence="3">
    <location>
        <begin position="111"/>
        <end position="197"/>
    </location>
</feature>
<comment type="similarity">
    <text evidence="1">Belongs to the ATP-dependent DNA ligase family.</text>
</comment>
<organism evidence="4 5">
    <name type="scientific">Streptomyces adustus</name>
    <dbReference type="NCBI Taxonomy" id="1609272"/>
    <lineage>
        <taxon>Bacteria</taxon>
        <taxon>Bacillati</taxon>
        <taxon>Actinomycetota</taxon>
        <taxon>Actinomycetes</taxon>
        <taxon>Kitasatosporales</taxon>
        <taxon>Streptomycetaceae</taxon>
        <taxon>Streptomyces</taxon>
    </lineage>
</organism>
<proteinExistence type="inferred from homology"/>
<dbReference type="SUPFAM" id="SSF56091">
    <property type="entry name" value="DNA ligase/mRNA capping enzyme, catalytic domain"/>
    <property type="match status" value="1"/>
</dbReference>